<accession>A0AAN9MIC8</accession>
<dbReference type="InterPro" id="IPR008979">
    <property type="entry name" value="Galactose-bd-like_sf"/>
</dbReference>
<dbReference type="Proteomes" id="UP001367508">
    <property type="component" value="Unassembled WGS sequence"/>
</dbReference>
<comment type="similarity">
    <text evidence="1">Belongs to the glycosyl hydrolase 10 (cellulase F) family.</text>
</comment>
<dbReference type="GO" id="GO:0000272">
    <property type="term" value="P:polysaccharide catabolic process"/>
    <property type="evidence" value="ECO:0007669"/>
    <property type="project" value="UniProtKB-KW"/>
</dbReference>
<name>A0AAN9MIC8_CANGL</name>
<reference evidence="7 8" key="1">
    <citation type="submission" date="2024-01" db="EMBL/GenBank/DDBJ databases">
        <title>The genomes of 5 underutilized Papilionoideae crops provide insights into root nodulation and disease resistanc.</title>
        <authorList>
            <person name="Jiang F."/>
        </authorList>
    </citation>
    <scope>NUCLEOTIDE SEQUENCE [LARGE SCALE GENOMIC DNA]</scope>
    <source>
        <strain evidence="7">LVBAO_FW01</strain>
        <tissue evidence="7">Leaves</tissue>
    </source>
</reference>
<dbReference type="SUPFAM" id="SSF51445">
    <property type="entry name" value="(Trans)glycosidases"/>
    <property type="match status" value="1"/>
</dbReference>
<protein>
    <recommendedName>
        <fullName evidence="6">GH10 domain-containing protein</fullName>
    </recommendedName>
</protein>
<evidence type="ECO:0000256" key="5">
    <source>
        <dbReference type="SAM" id="SignalP"/>
    </source>
</evidence>
<evidence type="ECO:0000259" key="6">
    <source>
        <dbReference type="PROSITE" id="PS51760"/>
    </source>
</evidence>
<keyword evidence="3" id="KW-0119">Carbohydrate metabolism</keyword>
<dbReference type="Gene3D" id="3.20.20.80">
    <property type="entry name" value="Glycosidases"/>
    <property type="match status" value="1"/>
</dbReference>
<proteinExistence type="inferred from homology"/>
<gene>
    <name evidence="7" type="ORF">VNO77_11695</name>
</gene>
<keyword evidence="8" id="KW-1185">Reference proteome</keyword>
<dbReference type="InterPro" id="IPR017853">
    <property type="entry name" value="GH"/>
</dbReference>
<sequence>MQHIPFSLLIPLFLLTTLSFVSPLYDGPLYDSTAYTECKEKPEKPLYGGGLLKTQFGVQDSIASYVPSLVLVLHNLTQAIIYSFSVWVRVEGSSSAMIRASLETDNQIYQCIGTVSAKPGCWSFLKGGFVLDSSSNLSIISFQIADGKDVGIDIASPSLQPFTKQQWSFNQQYIINTQRKRAVTIHVSDTNGRRLQGAAISVEQISKDFPIGSAIANTILDNLPYQNWFVKRFNATVFENELKWYATERDEGKVNYTVSDQMVQFVRANKIIARGHNIFWEDPKYTPAWVLNLTGIQLQSAVNSRIQSLMNQYKDEFIHWDVSNEMLHFDFYEQKLGPNATLHFFETAHKSDPLATLFINDFNVVETCSDVNSTVDAYISRIRELQRYGVFMDGIGLEGHFTIPNPPLMRAILDKLATVNLPIWLTEVDISKTLDEDTQANYLEQVMREGFSHPSVNGIMLWTAFHPNGCYQMCLTDSNFNNLPAGDVVDKLLQEWQTGYVEGVTDAHGSYSFYGFLGEYRISVKYQNRTTYSTFSLPRGQETRHFSVTL</sequence>
<dbReference type="SMART" id="SM00633">
    <property type="entry name" value="Glyco_10"/>
    <property type="match status" value="1"/>
</dbReference>
<feature type="chain" id="PRO_5042911877" description="GH10 domain-containing protein" evidence="5">
    <location>
        <begin position="24"/>
        <end position="550"/>
    </location>
</feature>
<comment type="caution">
    <text evidence="7">The sequence shown here is derived from an EMBL/GenBank/DDBJ whole genome shotgun (WGS) entry which is preliminary data.</text>
</comment>
<keyword evidence="2" id="KW-0378">Hydrolase</keyword>
<dbReference type="InterPro" id="IPR001000">
    <property type="entry name" value="GH10_dom"/>
</dbReference>
<evidence type="ECO:0000256" key="1">
    <source>
        <dbReference type="ARBA" id="ARBA00007495"/>
    </source>
</evidence>
<dbReference type="InterPro" id="IPR044846">
    <property type="entry name" value="GH10"/>
</dbReference>
<evidence type="ECO:0000313" key="8">
    <source>
        <dbReference type="Proteomes" id="UP001367508"/>
    </source>
</evidence>
<dbReference type="PRINTS" id="PR00134">
    <property type="entry name" value="GLHYDRLASE10"/>
</dbReference>
<dbReference type="SUPFAM" id="SSF49785">
    <property type="entry name" value="Galactose-binding domain-like"/>
    <property type="match status" value="1"/>
</dbReference>
<dbReference type="Pfam" id="PF00331">
    <property type="entry name" value="Glyco_hydro_10"/>
    <property type="match status" value="1"/>
</dbReference>
<feature type="domain" description="GH10" evidence="6">
    <location>
        <begin position="196"/>
        <end position="492"/>
    </location>
</feature>
<keyword evidence="4" id="KW-0624">Polysaccharide degradation</keyword>
<dbReference type="GO" id="GO:0031176">
    <property type="term" value="F:endo-1,4-beta-xylanase activity"/>
    <property type="evidence" value="ECO:0007669"/>
    <property type="project" value="UniProtKB-ARBA"/>
</dbReference>
<evidence type="ECO:0000256" key="4">
    <source>
        <dbReference type="ARBA" id="ARBA00023326"/>
    </source>
</evidence>
<dbReference type="PROSITE" id="PS51760">
    <property type="entry name" value="GH10_2"/>
    <property type="match status" value="1"/>
</dbReference>
<evidence type="ECO:0000256" key="2">
    <source>
        <dbReference type="ARBA" id="ARBA00022801"/>
    </source>
</evidence>
<organism evidence="7 8">
    <name type="scientific">Canavalia gladiata</name>
    <name type="common">Sword bean</name>
    <name type="synonym">Dolichos gladiatus</name>
    <dbReference type="NCBI Taxonomy" id="3824"/>
    <lineage>
        <taxon>Eukaryota</taxon>
        <taxon>Viridiplantae</taxon>
        <taxon>Streptophyta</taxon>
        <taxon>Embryophyta</taxon>
        <taxon>Tracheophyta</taxon>
        <taxon>Spermatophyta</taxon>
        <taxon>Magnoliopsida</taxon>
        <taxon>eudicotyledons</taxon>
        <taxon>Gunneridae</taxon>
        <taxon>Pentapetalae</taxon>
        <taxon>rosids</taxon>
        <taxon>fabids</taxon>
        <taxon>Fabales</taxon>
        <taxon>Fabaceae</taxon>
        <taxon>Papilionoideae</taxon>
        <taxon>50 kb inversion clade</taxon>
        <taxon>NPAAA clade</taxon>
        <taxon>indigoferoid/millettioid clade</taxon>
        <taxon>Phaseoleae</taxon>
        <taxon>Canavalia</taxon>
    </lineage>
</organism>
<dbReference type="Gene3D" id="2.60.120.260">
    <property type="entry name" value="Galactose-binding domain-like"/>
    <property type="match status" value="1"/>
</dbReference>
<dbReference type="AlphaFoldDB" id="A0AAN9MIC8"/>
<feature type="signal peptide" evidence="5">
    <location>
        <begin position="1"/>
        <end position="23"/>
    </location>
</feature>
<dbReference type="PANTHER" id="PTHR31490">
    <property type="entry name" value="GLYCOSYL HYDROLASE"/>
    <property type="match status" value="1"/>
</dbReference>
<evidence type="ECO:0000313" key="7">
    <source>
        <dbReference type="EMBL" id="KAK7351923.1"/>
    </source>
</evidence>
<evidence type="ECO:0000256" key="3">
    <source>
        <dbReference type="ARBA" id="ARBA00023277"/>
    </source>
</evidence>
<keyword evidence="5" id="KW-0732">Signal</keyword>
<dbReference type="EMBL" id="JAYMYQ010000002">
    <property type="protein sequence ID" value="KAK7351923.1"/>
    <property type="molecule type" value="Genomic_DNA"/>
</dbReference>
<dbReference type="PANTHER" id="PTHR31490:SF3">
    <property type="entry name" value="GLYCOSYL HYDROLASE FAMILY 10 PROTEIN"/>
    <property type="match status" value="1"/>
</dbReference>